<dbReference type="Proteomes" id="UP000198290">
    <property type="component" value="Chromosome"/>
</dbReference>
<dbReference type="KEGG" id="amah:DLM_4465"/>
<dbReference type="EMBL" id="AP018823">
    <property type="protein sequence ID" value="BBF88023.1"/>
    <property type="molecule type" value="Genomic_DNA"/>
</dbReference>
<dbReference type="OrthoDB" id="8588654at2"/>
<dbReference type="RefSeq" id="WP_089083728.1">
    <property type="nucleotide sequence ID" value="NZ_AP018823.1"/>
</dbReference>
<reference evidence="2" key="1">
    <citation type="journal article" date="2017" name="Biotechnol. Biofuels">
        <title>Evaluation of environmental bacterial communities as a factor affecting the growth of duckweed Lemna minor.</title>
        <authorList>
            <person name="Ishizawa H."/>
            <person name="Kuroda M."/>
            <person name="Morikawa M."/>
            <person name="Ike M."/>
        </authorList>
    </citation>
    <scope>NUCLEOTIDE SEQUENCE [LARGE SCALE GENOMIC DNA]</scope>
    <source>
        <strain evidence="2">H3</strain>
    </source>
</reference>
<keyword evidence="2" id="KW-1185">Reference proteome</keyword>
<gene>
    <name evidence="1" type="ORF">DLM_4465</name>
</gene>
<accession>A0A3G9GN24</accession>
<evidence type="ECO:0000313" key="2">
    <source>
        <dbReference type="Proteomes" id="UP000198290"/>
    </source>
</evidence>
<protein>
    <submittedName>
        <fullName evidence="1">Uncharacterized protein</fullName>
    </submittedName>
</protein>
<reference evidence="2" key="3">
    <citation type="journal article" date="2017" name="Plant Physiol. Biochem.">
        <title>Differential oxidative and antioxidative response of duckweed Lemna minor toward plant growth promoting/inhibiting bacteria.</title>
        <authorList>
            <person name="Ishizawa H."/>
            <person name="Kuroda M."/>
            <person name="Morikawa M."/>
            <person name="Ike M."/>
        </authorList>
    </citation>
    <scope>NUCLEOTIDE SEQUENCE [LARGE SCALE GENOMIC DNA]</scope>
    <source>
        <strain evidence="2">H3</strain>
    </source>
</reference>
<evidence type="ECO:0000313" key="1">
    <source>
        <dbReference type="EMBL" id="BBF88023.1"/>
    </source>
</evidence>
<reference evidence="1 2" key="2">
    <citation type="journal article" date="2017" name="Genome Announc.">
        <title>Draft genome sequence of Aquitalea magnusonii strain H3, a plant growth-promoting bacterium of duckweed Lemna minor.</title>
        <authorList>
            <person name="Ishizawa H."/>
            <person name="Kuroda M."/>
            <person name="Ike M."/>
        </authorList>
    </citation>
    <scope>NUCLEOTIDE SEQUENCE [LARGE SCALE GENOMIC DNA]</scope>
    <source>
        <strain evidence="1 2">H3</strain>
    </source>
</reference>
<proteinExistence type="predicted"/>
<sequence>MIQILIWWLENSPRWLSCLAEHGRCQQEVLRSSAFHASHVLCSPAALPDKLGRLTRRAGADVITLLYGSAQTQLTLCRELPLPPHDPCRLYLTGQQLQQRSGQHLLHGLVEMGRTLLR</sequence>
<organism evidence="1 2">
    <name type="scientific">Aquitalea magnusonii</name>
    <dbReference type="NCBI Taxonomy" id="332411"/>
    <lineage>
        <taxon>Bacteria</taxon>
        <taxon>Pseudomonadati</taxon>
        <taxon>Pseudomonadota</taxon>
        <taxon>Betaproteobacteria</taxon>
        <taxon>Neisseriales</taxon>
        <taxon>Chromobacteriaceae</taxon>
        <taxon>Aquitalea</taxon>
    </lineage>
</organism>
<dbReference type="AlphaFoldDB" id="A0A3G9GN24"/>
<name>A0A3G9GN24_9NEIS</name>